<evidence type="ECO:0000313" key="3">
    <source>
        <dbReference type="EMBL" id="MBL6448596.1"/>
    </source>
</evidence>
<organism evidence="3 4">
    <name type="scientific">Fulvivirga marina</name>
    <dbReference type="NCBI Taxonomy" id="2494733"/>
    <lineage>
        <taxon>Bacteria</taxon>
        <taxon>Pseudomonadati</taxon>
        <taxon>Bacteroidota</taxon>
        <taxon>Cytophagia</taxon>
        <taxon>Cytophagales</taxon>
        <taxon>Fulvivirgaceae</taxon>
        <taxon>Fulvivirga</taxon>
    </lineage>
</organism>
<dbReference type="EMBL" id="JAEUGD010000064">
    <property type="protein sequence ID" value="MBL6448596.1"/>
    <property type="molecule type" value="Genomic_DNA"/>
</dbReference>
<name>A0A937G1S0_9BACT</name>
<dbReference type="AlphaFoldDB" id="A0A937G1S0"/>
<comment type="caution">
    <text evidence="3">The sequence shown here is derived from an EMBL/GenBank/DDBJ whole genome shotgun (WGS) entry which is preliminary data.</text>
</comment>
<accession>A0A937G1S0</accession>
<keyword evidence="4" id="KW-1185">Reference proteome</keyword>
<dbReference type="RefSeq" id="WP_202858131.1">
    <property type="nucleotide sequence ID" value="NZ_JAEUGD010000064.1"/>
</dbReference>
<evidence type="ECO:0000259" key="2">
    <source>
        <dbReference type="PROSITE" id="PS50110"/>
    </source>
</evidence>
<dbReference type="InterPro" id="IPR011006">
    <property type="entry name" value="CheY-like_superfamily"/>
</dbReference>
<dbReference type="Gene3D" id="3.40.50.2300">
    <property type="match status" value="1"/>
</dbReference>
<comment type="caution">
    <text evidence="1">Lacks conserved residue(s) required for the propagation of feature annotation.</text>
</comment>
<evidence type="ECO:0000313" key="4">
    <source>
        <dbReference type="Proteomes" id="UP000614216"/>
    </source>
</evidence>
<dbReference type="InterPro" id="IPR001789">
    <property type="entry name" value="Sig_transdc_resp-reg_receiver"/>
</dbReference>
<reference evidence="3" key="1">
    <citation type="submission" date="2021-01" db="EMBL/GenBank/DDBJ databases">
        <title>Fulvivirga kasyanovii gen. nov., sp nov., a novel member of the phylum Bacteroidetes isolated from seawater in a mussel farm.</title>
        <authorList>
            <person name="Zhao L.-H."/>
            <person name="Wang Z.-J."/>
        </authorList>
    </citation>
    <scope>NUCLEOTIDE SEQUENCE</scope>
    <source>
        <strain evidence="3">29W222</strain>
    </source>
</reference>
<evidence type="ECO:0000256" key="1">
    <source>
        <dbReference type="PROSITE-ProRule" id="PRU00169"/>
    </source>
</evidence>
<sequence length="116" mass="13385">MKTVLVVDDFVSIRKAIVDTLKRHGFNTVEATDGKDALDTLRSRIFSPLLCENFKLTRYLFISLLTLDGLCSLRNFMVLYQFPYLSFKPLALPFTGESIPKRDDLQFLEKIQLADY</sequence>
<dbReference type="PROSITE" id="PS50110">
    <property type="entry name" value="RESPONSE_REGULATORY"/>
    <property type="match status" value="1"/>
</dbReference>
<protein>
    <recommendedName>
        <fullName evidence="2">Response regulatory domain-containing protein</fullName>
    </recommendedName>
</protein>
<dbReference type="GO" id="GO:0000160">
    <property type="term" value="P:phosphorelay signal transduction system"/>
    <property type="evidence" value="ECO:0007669"/>
    <property type="project" value="InterPro"/>
</dbReference>
<gene>
    <name evidence="3" type="ORF">JMN32_19955</name>
</gene>
<feature type="domain" description="Response regulatory" evidence="2">
    <location>
        <begin position="3"/>
        <end position="116"/>
    </location>
</feature>
<proteinExistence type="predicted"/>
<dbReference type="Proteomes" id="UP000614216">
    <property type="component" value="Unassembled WGS sequence"/>
</dbReference>
<dbReference type="SUPFAM" id="SSF52172">
    <property type="entry name" value="CheY-like"/>
    <property type="match status" value="1"/>
</dbReference>